<dbReference type="EMBL" id="SGPK01000196">
    <property type="protein sequence ID" value="THH06435.1"/>
    <property type="molecule type" value="Genomic_DNA"/>
</dbReference>
<organism evidence="3 4">
    <name type="scientific">Phellinidium pouzarii</name>
    <dbReference type="NCBI Taxonomy" id="167371"/>
    <lineage>
        <taxon>Eukaryota</taxon>
        <taxon>Fungi</taxon>
        <taxon>Dikarya</taxon>
        <taxon>Basidiomycota</taxon>
        <taxon>Agaricomycotina</taxon>
        <taxon>Agaricomycetes</taxon>
        <taxon>Hymenochaetales</taxon>
        <taxon>Hymenochaetaceae</taxon>
        <taxon>Phellinidium</taxon>
    </lineage>
</organism>
<keyword evidence="1" id="KW-0175">Coiled coil</keyword>
<feature type="compositionally biased region" description="Polar residues" evidence="2">
    <location>
        <begin position="579"/>
        <end position="588"/>
    </location>
</feature>
<accession>A0A4S4L500</accession>
<name>A0A4S4L500_9AGAM</name>
<feature type="compositionally biased region" description="Acidic residues" evidence="2">
    <location>
        <begin position="468"/>
        <end position="479"/>
    </location>
</feature>
<dbReference type="AlphaFoldDB" id="A0A4S4L500"/>
<gene>
    <name evidence="3" type="ORF">EW145_g4102</name>
</gene>
<keyword evidence="4" id="KW-1185">Reference proteome</keyword>
<dbReference type="OrthoDB" id="2681654at2759"/>
<evidence type="ECO:0000313" key="4">
    <source>
        <dbReference type="Proteomes" id="UP000308199"/>
    </source>
</evidence>
<evidence type="ECO:0000313" key="3">
    <source>
        <dbReference type="EMBL" id="THH06435.1"/>
    </source>
</evidence>
<sequence length="653" mass="74453">MALVGRSPVRITVTPSTAPQEAMAASLQAHIDELVQKNRTCEHNIRRLQQALQDEKERGIDAVTRLKAVSLQEREEWREGCDSLLASHRIVHLRTRNELDKEKLNVLREKEDNRRERIAVLHRDYKLTLFQAKEGDLEARIADYEDALEELAEQNDELTRQNEEDAKEFEAQYNETVTVLTTNLKEAYALRKETAGLVKALRAENATLQSDLLKLRGESTTLKASFESSSTKLERTTLQLEGARTHAADLDTTNKELIRTNADLKRQLDKWETLETRGGTEMEEMRKRRIELEVQVRELQERVKEFEKAEKESTKTLEKELKRVEKLRKENDRMAEVTEEAQNIAAKAQAESDEAQDKLSKARKLIEKLQSANLANKRHRKEAKAAHEIELPASDLESEIPAASEREVEDVVTPVAKSRSRAKLAYHEQRAEDVEDSAHELIEEVPHHGMPRVRPKPARRRPQRAADADESVDERDEEEALHVEESTEKRAYSRTDGARKRKNKSPDVSERDQEYHEEQFKEQSDILPKKTKGTSKENVVVAASDVEEESKTKGKSKSRGREKASATDDEEAPKVRSVRNATSASIKPTGQPKGRKPSSNKGGRKDAENSGEENVQQPKKKKKRLFPPSQPMTFPWDDLPKASESVLVPECLH</sequence>
<proteinExistence type="predicted"/>
<feature type="compositionally biased region" description="Basic and acidic residues" evidence="2">
    <location>
        <begin position="425"/>
        <end position="447"/>
    </location>
</feature>
<comment type="caution">
    <text evidence="3">The sequence shown here is derived from an EMBL/GenBank/DDBJ whole genome shotgun (WGS) entry which is preliminary data.</text>
</comment>
<feature type="compositionally biased region" description="Basic and acidic residues" evidence="2">
    <location>
        <begin position="480"/>
        <end position="528"/>
    </location>
</feature>
<feature type="compositionally biased region" description="Basic residues" evidence="2">
    <location>
        <begin position="449"/>
        <end position="463"/>
    </location>
</feature>
<evidence type="ECO:0000256" key="1">
    <source>
        <dbReference type="SAM" id="Coils"/>
    </source>
</evidence>
<feature type="coiled-coil region" evidence="1">
    <location>
        <begin position="96"/>
        <end position="168"/>
    </location>
</feature>
<protein>
    <submittedName>
        <fullName evidence="3">Uncharacterized protein</fullName>
    </submittedName>
</protein>
<evidence type="ECO:0000256" key="2">
    <source>
        <dbReference type="SAM" id="MobiDB-lite"/>
    </source>
</evidence>
<dbReference type="Proteomes" id="UP000308199">
    <property type="component" value="Unassembled WGS sequence"/>
</dbReference>
<feature type="region of interest" description="Disordered" evidence="2">
    <location>
        <begin position="373"/>
        <end position="641"/>
    </location>
</feature>
<feature type="coiled-coil region" evidence="1">
    <location>
        <begin position="31"/>
        <end position="58"/>
    </location>
</feature>
<reference evidence="3 4" key="1">
    <citation type="submission" date="2019-02" db="EMBL/GenBank/DDBJ databases">
        <title>Genome sequencing of the rare red list fungi Phellinidium pouzarii.</title>
        <authorList>
            <person name="Buettner E."/>
            <person name="Kellner H."/>
        </authorList>
    </citation>
    <scope>NUCLEOTIDE SEQUENCE [LARGE SCALE GENOMIC DNA]</scope>
    <source>
        <strain evidence="3 4">DSM 108285</strain>
    </source>
</reference>